<evidence type="ECO:0000313" key="14">
    <source>
        <dbReference type="Proteomes" id="UP000031546"/>
    </source>
</evidence>
<evidence type="ECO:0000256" key="4">
    <source>
        <dbReference type="ARBA" id="ARBA00013029"/>
    </source>
</evidence>
<sequence>MNHAVYDVVIAGGGIIGTSIAYFAAKQGMKVALLERDTLASGTSSKCDGNVLLIDKEPGFDSRMAIQSQALIDDLPNMLEMPFEYRRPGSIFLCENDAELEQAYQWVDRHNHENGGKPLFNKLTKEDLNNDSKYFSDHLVGGIECINDATLNPYMLTFSFAHEAERYGCEVYEHTPVTDIEEMEGGFIVHSHEKCFKADKVINAAGIFAPMIGQKVGVDIPIKPRKGHILVSSRTELMGTRKIQEFGYLMTKFGRERVADEEMNAYGIALVHEATESQNFLLGSSREFVGYDTKVNHRIVRLIAKRAIHFFPEMKDMSLIRSYAGLRPWTPDHLPIISETHIKGFYVAAGHEGDGIGLCAITGKWMAEMLMDDLSEDLTPLSISRFKEGAYS</sequence>
<evidence type="ECO:0000256" key="8">
    <source>
        <dbReference type="ARBA" id="ARBA00023002"/>
    </source>
</evidence>
<dbReference type="Pfam" id="PF01266">
    <property type="entry name" value="DAO"/>
    <property type="match status" value="1"/>
</dbReference>
<comment type="caution">
    <text evidence="12">The sequence shown here is derived from an EMBL/GenBank/DDBJ whole genome shotgun (WGS) entry which is preliminary data.</text>
</comment>
<keyword evidence="10" id="KW-0812">Transmembrane</keyword>
<dbReference type="GO" id="GO:0005737">
    <property type="term" value="C:cytoplasm"/>
    <property type="evidence" value="ECO:0007669"/>
    <property type="project" value="TreeGrafter"/>
</dbReference>
<keyword evidence="15" id="KW-1185">Reference proteome</keyword>
<evidence type="ECO:0000256" key="1">
    <source>
        <dbReference type="ARBA" id="ARBA00001974"/>
    </source>
</evidence>
<dbReference type="Proteomes" id="UP000031546">
    <property type="component" value="Unassembled WGS sequence"/>
</dbReference>
<keyword evidence="8" id="KW-0560">Oxidoreductase</keyword>
<evidence type="ECO:0000313" key="12">
    <source>
        <dbReference type="EMBL" id="KIH69782.1"/>
    </source>
</evidence>
<dbReference type="SUPFAM" id="SSF51905">
    <property type="entry name" value="FAD/NAD(P)-binding domain"/>
    <property type="match status" value="1"/>
</dbReference>
<dbReference type="Gene3D" id="3.50.50.60">
    <property type="entry name" value="FAD/NAD(P)-binding domain"/>
    <property type="match status" value="1"/>
</dbReference>
<dbReference type="InterPro" id="IPR036188">
    <property type="entry name" value="FAD/NAD-bd_sf"/>
</dbReference>
<comment type="catalytic activity">
    <reaction evidence="9">
        <text>a quinone + sn-glycerol 3-phosphate = dihydroxyacetone phosphate + a quinol</text>
        <dbReference type="Rhea" id="RHEA:18977"/>
        <dbReference type="ChEBI" id="CHEBI:24646"/>
        <dbReference type="ChEBI" id="CHEBI:57597"/>
        <dbReference type="ChEBI" id="CHEBI:57642"/>
        <dbReference type="ChEBI" id="CHEBI:132124"/>
        <dbReference type="EC" id="1.1.5.3"/>
    </reaction>
</comment>
<dbReference type="UniPathway" id="UPA00618">
    <property type="reaction ID" value="UER00674"/>
</dbReference>
<feature type="transmembrane region" description="Helical" evidence="10">
    <location>
        <begin position="6"/>
        <end position="25"/>
    </location>
</feature>
<dbReference type="GeneID" id="77846240"/>
<comment type="similarity">
    <text evidence="3">Belongs to the FAD-dependent glycerol-3-phosphate dehydrogenase family.</text>
</comment>
<dbReference type="PANTHER" id="PTHR13847:SF287">
    <property type="entry name" value="FAD-DEPENDENT OXIDOREDUCTASE DOMAIN-CONTAINING PROTEIN 1"/>
    <property type="match status" value="1"/>
</dbReference>
<dbReference type="InterPro" id="IPR000447">
    <property type="entry name" value="G3P_DH_FAD-dep"/>
</dbReference>
<dbReference type="Gene3D" id="3.30.9.10">
    <property type="entry name" value="D-Amino Acid Oxidase, subunit A, domain 2"/>
    <property type="match status" value="1"/>
</dbReference>
<dbReference type="AlphaFoldDB" id="A0A0C2E2U0"/>
<organism evidence="12 14">
    <name type="scientific">Salinicoccus roseus</name>
    <dbReference type="NCBI Taxonomy" id="45670"/>
    <lineage>
        <taxon>Bacteria</taxon>
        <taxon>Bacillati</taxon>
        <taxon>Bacillota</taxon>
        <taxon>Bacilli</taxon>
        <taxon>Bacillales</taxon>
        <taxon>Staphylococcaceae</taxon>
        <taxon>Salinicoccus</taxon>
    </lineage>
</organism>
<dbReference type="PANTHER" id="PTHR13847">
    <property type="entry name" value="SARCOSINE DEHYDROGENASE-RELATED"/>
    <property type="match status" value="1"/>
</dbReference>
<evidence type="ECO:0000256" key="9">
    <source>
        <dbReference type="ARBA" id="ARBA00049055"/>
    </source>
</evidence>
<accession>A0A0C2E2U0</accession>
<keyword evidence="10" id="KW-0472">Membrane</keyword>
<dbReference type="PRINTS" id="PR01001">
    <property type="entry name" value="FADG3PDH"/>
</dbReference>
<dbReference type="GO" id="GO:0019563">
    <property type="term" value="P:glycerol catabolic process"/>
    <property type="evidence" value="ECO:0007669"/>
    <property type="project" value="UniProtKB-UniPathway"/>
</dbReference>
<dbReference type="EMBL" id="JXII01000010">
    <property type="protein sequence ID" value="KIH69782.1"/>
    <property type="molecule type" value="Genomic_DNA"/>
</dbReference>
<keyword evidence="6" id="KW-0285">Flavoprotein</keyword>
<dbReference type="RefSeq" id="WP_040106847.1">
    <property type="nucleotide sequence ID" value="NZ_JABEVU030000001.1"/>
</dbReference>
<dbReference type="EMBL" id="JABEVU030000001">
    <property type="protein sequence ID" value="MDB0579235.1"/>
    <property type="molecule type" value="Genomic_DNA"/>
</dbReference>
<dbReference type="InterPro" id="IPR006076">
    <property type="entry name" value="FAD-dep_OxRdtase"/>
</dbReference>
<keyword evidence="7" id="KW-0274">FAD</keyword>
<evidence type="ECO:0000256" key="10">
    <source>
        <dbReference type="SAM" id="Phobius"/>
    </source>
</evidence>
<dbReference type="OrthoDB" id="9794226at2"/>
<gene>
    <name evidence="13" type="ORF">F7P68_0001610</name>
    <name evidence="12" type="ORF">SN16_11880</name>
</gene>
<reference evidence="13" key="3">
    <citation type="submission" date="2020-04" db="EMBL/GenBank/DDBJ databases">
        <authorList>
            <person name="Tanveer F."/>
            <person name="Xie Y."/>
            <person name="Shinwari Z.K."/>
        </authorList>
    </citation>
    <scope>NUCLEOTIDE SEQUENCE</scope>
    <source>
        <strain evidence="13">MOSEL-ME25</strain>
    </source>
</reference>
<dbReference type="Proteomes" id="UP000527860">
    <property type="component" value="Unassembled WGS sequence"/>
</dbReference>
<reference evidence="15" key="2">
    <citation type="submission" date="2020-04" db="EMBL/GenBank/DDBJ databases">
        <title>Genome analysis and biological profiling of marine Cellulosimicrobium funkei MOSEL-ME6.</title>
        <authorList>
            <person name="Tanveer F."/>
            <person name="Xie Y."/>
            <person name="Shinwari Z.K."/>
        </authorList>
    </citation>
    <scope>NUCLEOTIDE SEQUENCE [LARGE SCALE GENOMIC DNA]</scope>
    <source>
        <strain evidence="15">MOSEL-ME25</strain>
    </source>
</reference>
<dbReference type="STRING" id="45670.SN16_11880"/>
<keyword evidence="10" id="KW-1133">Transmembrane helix</keyword>
<reference evidence="13 15" key="4">
    <citation type="submission" date="2022-12" db="EMBL/GenBank/DDBJ databases">
        <title>Genome analysis and biological profiling of marine Salinicoccus roseus MOSEL-ME25.</title>
        <authorList>
            <person name="Mirza F.T."/>
            <person name="Xie Y."/>
            <person name="Shinwari Z.K."/>
        </authorList>
    </citation>
    <scope>NUCLEOTIDE SEQUENCE [LARGE SCALE GENOMIC DNA]</scope>
    <source>
        <strain evidence="13 15">MOSEL-ME25</strain>
    </source>
</reference>
<comment type="cofactor">
    <cofactor evidence="1">
        <name>FAD</name>
        <dbReference type="ChEBI" id="CHEBI:57692"/>
    </cofactor>
</comment>
<feature type="domain" description="FAD dependent oxidoreductase" evidence="11">
    <location>
        <begin position="7"/>
        <end position="369"/>
    </location>
</feature>
<evidence type="ECO:0000256" key="6">
    <source>
        <dbReference type="ARBA" id="ARBA00022630"/>
    </source>
</evidence>
<dbReference type="GO" id="GO:0006072">
    <property type="term" value="P:glycerol-3-phosphate metabolic process"/>
    <property type="evidence" value="ECO:0007669"/>
    <property type="project" value="InterPro"/>
</dbReference>
<evidence type="ECO:0000256" key="5">
    <source>
        <dbReference type="ARBA" id="ARBA00017956"/>
    </source>
</evidence>
<comment type="pathway">
    <text evidence="2">Polyol metabolism; glycerol degradation via glycerol kinase pathway; glycerone phosphate from sn-glycerol 3-phosphate (aerobic route): step 1/1.</text>
</comment>
<proteinExistence type="inferred from homology"/>
<dbReference type="GO" id="GO:0004368">
    <property type="term" value="F:glycerol-3-phosphate dehydrogenase (quinone) activity"/>
    <property type="evidence" value="ECO:0007669"/>
    <property type="project" value="UniProtKB-EC"/>
</dbReference>
<evidence type="ECO:0000313" key="15">
    <source>
        <dbReference type="Proteomes" id="UP000527860"/>
    </source>
</evidence>
<dbReference type="EC" id="1.1.5.3" evidence="4"/>
<name>A0A0C2E2U0_9STAP</name>
<protein>
    <recommendedName>
        <fullName evidence="5">Aerobic glycerol-3-phosphate dehydrogenase</fullName>
        <ecNumber evidence="4">1.1.5.3</ecNumber>
    </recommendedName>
</protein>
<reference evidence="12 14" key="1">
    <citation type="submission" date="2015-01" db="EMBL/GenBank/DDBJ databases">
        <title>Genome sequences of high lactate-tolerant strain Salinicoccus roseus W12 with industrial interest.</title>
        <authorList>
            <person name="Wang H."/>
            <person name="Yu B."/>
        </authorList>
    </citation>
    <scope>NUCLEOTIDE SEQUENCE [LARGE SCALE GENOMIC DNA]</scope>
    <source>
        <strain evidence="12 14">W12</strain>
    </source>
</reference>
<evidence type="ECO:0000259" key="11">
    <source>
        <dbReference type="Pfam" id="PF01266"/>
    </source>
</evidence>
<evidence type="ECO:0000313" key="13">
    <source>
        <dbReference type="EMBL" id="MDB0579235.1"/>
    </source>
</evidence>
<evidence type="ECO:0000256" key="7">
    <source>
        <dbReference type="ARBA" id="ARBA00022827"/>
    </source>
</evidence>
<evidence type="ECO:0000256" key="2">
    <source>
        <dbReference type="ARBA" id="ARBA00004977"/>
    </source>
</evidence>
<evidence type="ECO:0000256" key="3">
    <source>
        <dbReference type="ARBA" id="ARBA00007330"/>
    </source>
</evidence>
<dbReference type="SUPFAM" id="SSF54373">
    <property type="entry name" value="FAD-linked reductases, C-terminal domain"/>
    <property type="match status" value="1"/>
</dbReference>